<protein>
    <submittedName>
        <fullName evidence="3">Uncharacterized protein</fullName>
    </submittedName>
</protein>
<dbReference type="EMBL" id="MU806049">
    <property type="protein sequence ID" value="KAJ3841167.1"/>
    <property type="molecule type" value="Genomic_DNA"/>
</dbReference>
<keyword evidence="4" id="KW-1185">Reference proteome</keyword>
<dbReference type="Proteomes" id="UP001163846">
    <property type="component" value="Unassembled WGS sequence"/>
</dbReference>
<proteinExistence type="predicted"/>
<feature type="signal peptide" evidence="2">
    <location>
        <begin position="1"/>
        <end position="30"/>
    </location>
</feature>
<name>A0AA38UGP4_9AGAR</name>
<sequence length="520" mass="59660">MSRRMSHRSLSRPIWLILAMVYLCVALIDAFPLPTPSSVSPPPGPSKPPAMEVDIPITLGYYSFPSKSFIKWREFKNLRKAVLEAEEKRTKGAQGREEGLHSDPQQVLLQSEVTLSLCIGFEDCWVYQQNLDGASRTKILKTSPQLNREKVTSEQLNEEPKFERGTHRKMKASISDVSGFLNWKESLFKTFSTPSSLRSALEFYGIRADISDEGSFYSAMLQLMKHREMIRDYDEDQTLEQNLIHWKKPSWATLRVGFLNVSRLPRTIDMVWQKNGNFVRTEKSETQEPGEDVMTAEDLKYASMTDKDIVAAVEEAARLKVSPEELPELDRMSVSLCLDFFTMCFVLAATGNENQYVVIAKKAMLWSWKGQTRFHRQYYSRLNIRLDEEYVAVKNQTKGYSVEIMEDLKNIEKLEESSHLKITNEESLIHALLIYLQKVGWLPLTLEQLKRNLDKPLQNLLDDKENSDEYTNSPATANKRPISSLDPSHPSAPQSSKKMKQNWRTGEDLTTAKVTRTKKG</sequence>
<organism evidence="3 4">
    <name type="scientific">Lentinula raphanica</name>
    <dbReference type="NCBI Taxonomy" id="153919"/>
    <lineage>
        <taxon>Eukaryota</taxon>
        <taxon>Fungi</taxon>
        <taxon>Dikarya</taxon>
        <taxon>Basidiomycota</taxon>
        <taxon>Agaricomycotina</taxon>
        <taxon>Agaricomycetes</taxon>
        <taxon>Agaricomycetidae</taxon>
        <taxon>Agaricales</taxon>
        <taxon>Marasmiineae</taxon>
        <taxon>Omphalotaceae</taxon>
        <taxon>Lentinula</taxon>
    </lineage>
</organism>
<dbReference type="AlphaFoldDB" id="A0AA38UGP4"/>
<evidence type="ECO:0000256" key="1">
    <source>
        <dbReference type="SAM" id="MobiDB-lite"/>
    </source>
</evidence>
<evidence type="ECO:0000313" key="4">
    <source>
        <dbReference type="Proteomes" id="UP001163846"/>
    </source>
</evidence>
<keyword evidence="2" id="KW-0732">Signal</keyword>
<evidence type="ECO:0000313" key="3">
    <source>
        <dbReference type="EMBL" id="KAJ3841167.1"/>
    </source>
</evidence>
<comment type="caution">
    <text evidence="3">The sequence shown here is derived from an EMBL/GenBank/DDBJ whole genome shotgun (WGS) entry which is preliminary data.</text>
</comment>
<feature type="chain" id="PRO_5041341038" evidence="2">
    <location>
        <begin position="31"/>
        <end position="520"/>
    </location>
</feature>
<reference evidence="3" key="1">
    <citation type="submission" date="2022-08" db="EMBL/GenBank/DDBJ databases">
        <authorList>
            <consortium name="DOE Joint Genome Institute"/>
            <person name="Min B."/>
            <person name="Riley R."/>
            <person name="Sierra-Patev S."/>
            <person name="Naranjo-Ortiz M."/>
            <person name="Looney B."/>
            <person name="Konkel Z."/>
            <person name="Slot J.C."/>
            <person name="Sakamoto Y."/>
            <person name="Steenwyk J.L."/>
            <person name="Rokas A."/>
            <person name="Carro J."/>
            <person name="Camarero S."/>
            <person name="Ferreira P."/>
            <person name="Molpeceres G."/>
            <person name="Ruiz-Duenas F.J."/>
            <person name="Serrano A."/>
            <person name="Henrissat B."/>
            <person name="Drula E."/>
            <person name="Hughes K.W."/>
            <person name="Mata J.L."/>
            <person name="Ishikawa N.K."/>
            <person name="Vargas-Isla R."/>
            <person name="Ushijima S."/>
            <person name="Smith C.A."/>
            <person name="Ahrendt S."/>
            <person name="Andreopoulos W."/>
            <person name="He G."/>
            <person name="Labutti K."/>
            <person name="Lipzen A."/>
            <person name="Ng V."/>
            <person name="Sandor L."/>
            <person name="Barry K."/>
            <person name="Martinez A.T."/>
            <person name="Xiao Y."/>
            <person name="Gibbons J.G."/>
            <person name="Terashima K."/>
            <person name="Hibbett D.S."/>
            <person name="Grigoriev I.V."/>
        </authorList>
    </citation>
    <scope>NUCLEOTIDE SEQUENCE</scope>
    <source>
        <strain evidence="3">TFB9207</strain>
    </source>
</reference>
<accession>A0AA38UGP4</accession>
<evidence type="ECO:0000256" key="2">
    <source>
        <dbReference type="SAM" id="SignalP"/>
    </source>
</evidence>
<feature type="region of interest" description="Disordered" evidence="1">
    <location>
        <begin position="460"/>
        <end position="520"/>
    </location>
</feature>
<gene>
    <name evidence="3" type="ORF">F5878DRAFT_29235</name>
</gene>